<sequence>MANIYGVDIGTSNFKMCCKDKEDILNEKNIIAIANKKDLLAFGDEAYEMYEKAPENIEVSFPVKFGVIADIENMQTLLLSFFNKINGDKKAPGNTDFYIAVPTDVTEVEKRAFYELVADSKVKAKNIYIVDKPVADAIGAGLDVTKSRGIMIVNIGAETTEISVLSLGGIVISKSVKIGGNKLDDSIISNVRKVYNLVIGSKTAEGLKKELGSVVKAEEHFAPGFGRNVLSGLPVSVDISSDVIYQAIVDPLHSIMDSIKVILERTPPELAADIIKNGIYVSGGTSNINNLEKFINQETNLSVNIVENPSESVVRGLMGVVTNPDFAGVAYTPQDKTYD</sequence>
<comment type="similarity">
    <text evidence="5 6">Belongs to the FtsA/MreB family.</text>
</comment>
<gene>
    <name evidence="6" type="primary">mreB</name>
    <name evidence="7" type="ORF">H8S01_08740</name>
</gene>
<dbReference type="NCBIfam" id="NF010539">
    <property type="entry name" value="PRK13927.1"/>
    <property type="match status" value="1"/>
</dbReference>
<evidence type="ECO:0000256" key="6">
    <source>
        <dbReference type="HAMAP-Rule" id="MF_02207"/>
    </source>
</evidence>
<keyword evidence="4 6" id="KW-0133">Cell shape</keyword>
<dbReference type="Proteomes" id="UP000628463">
    <property type="component" value="Unassembled WGS sequence"/>
</dbReference>
<dbReference type="PRINTS" id="PR01652">
    <property type="entry name" value="SHAPEPROTEIN"/>
</dbReference>
<keyword evidence="8" id="KW-1185">Reference proteome</keyword>
<dbReference type="RefSeq" id="WP_186836924.1">
    <property type="nucleotide sequence ID" value="NZ_JACOPD010000005.1"/>
</dbReference>
<dbReference type="SUPFAM" id="SSF53067">
    <property type="entry name" value="Actin-like ATPase domain"/>
    <property type="match status" value="2"/>
</dbReference>
<name>A0ABR7G0T7_9FIRM</name>
<evidence type="ECO:0000256" key="4">
    <source>
        <dbReference type="ARBA" id="ARBA00022960"/>
    </source>
</evidence>
<evidence type="ECO:0000256" key="1">
    <source>
        <dbReference type="ARBA" id="ARBA00022490"/>
    </source>
</evidence>
<comment type="caution">
    <text evidence="7">The sequence shown here is derived from an EMBL/GenBank/DDBJ whole genome shotgun (WGS) entry which is preliminary data.</text>
</comment>
<dbReference type="HAMAP" id="MF_02207">
    <property type="entry name" value="MreB"/>
    <property type="match status" value="1"/>
</dbReference>
<reference evidence="7 8" key="1">
    <citation type="submission" date="2020-08" db="EMBL/GenBank/DDBJ databases">
        <title>Genome public.</title>
        <authorList>
            <person name="Liu C."/>
            <person name="Sun Q."/>
        </authorList>
    </citation>
    <scope>NUCLEOTIDE SEQUENCE [LARGE SCALE GENOMIC DNA]</scope>
    <source>
        <strain evidence="7 8">NSJ-43</strain>
    </source>
</reference>
<organism evidence="7 8">
    <name type="scientific">Lachnospira hominis</name>
    <name type="common">ex Liu et al. 2021</name>
    <dbReference type="NCBI Taxonomy" id="2763051"/>
    <lineage>
        <taxon>Bacteria</taxon>
        <taxon>Bacillati</taxon>
        <taxon>Bacillota</taxon>
        <taxon>Clostridia</taxon>
        <taxon>Lachnospirales</taxon>
        <taxon>Lachnospiraceae</taxon>
        <taxon>Lachnospira</taxon>
    </lineage>
</organism>
<dbReference type="Gene3D" id="3.30.420.40">
    <property type="match status" value="3"/>
</dbReference>
<keyword evidence="1 6" id="KW-0963">Cytoplasm</keyword>
<evidence type="ECO:0000256" key="5">
    <source>
        <dbReference type="ARBA" id="ARBA00023458"/>
    </source>
</evidence>
<dbReference type="PANTHER" id="PTHR42749:SF1">
    <property type="entry name" value="CELL SHAPE-DETERMINING PROTEIN MREB"/>
    <property type="match status" value="1"/>
</dbReference>
<dbReference type="PANTHER" id="PTHR42749">
    <property type="entry name" value="CELL SHAPE-DETERMINING PROTEIN MREB"/>
    <property type="match status" value="1"/>
</dbReference>
<evidence type="ECO:0000256" key="3">
    <source>
        <dbReference type="ARBA" id="ARBA00022840"/>
    </source>
</evidence>
<evidence type="ECO:0000313" key="8">
    <source>
        <dbReference type="Proteomes" id="UP000628463"/>
    </source>
</evidence>
<evidence type="ECO:0000313" key="7">
    <source>
        <dbReference type="EMBL" id="MBC5681045.1"/>
    </source>
</evidence>
<accession>A0ABR7G0T7</accession>
<dbReference type="CDD" id="cd10225">
    <property type="entry name" value="ASKHA_NBD_MreB-like"/>
    <property type="match status" value="1"/>
</dbReference>
<keyword evidence="2 6" id="KW-0547">Nucleotide-binding</keyword>
<keyword evidence="3 6" id="KW-0067">ATP-binding</keyword>
<comment type="subunit">
    <text evidence="6">Forms polymers.</text>
</comment>
<evidence type="ECO:0000256" key="2">
    <source>
        <dbReference type="ARBA" id="ARBA00022741"/>
    </source>
</evidence>
<comment type="subcellular location">
    <subcellularLocation>
        <location evidence="6">Cytoplasm</location>
    </subcellularLocation>
    <text evidence="6">Membrane-associated.</text>
</comment>
<feature type="binding site" evidence="6">
    <location>
        <begin position="205"/>
        <end position="208"/>
    </location>
    <ligand>
        <name>ATP</name>
        <dbReference type="ChEBI" id="CHEBI:30616"/>
    </ligand>
</feature>
<dbReference type="InterPro" id="IPR056546">
    <property type="entry name" value="MreB_MamK-like"/>
</dbReference>
<comment type="function">
    <text evidence="6">Forms membrane-associated dynamic filaments that are essential for cell shape determination. Acts by regulating cell wall synthesis and cell elongation, and thus cell shape. A feedback loop between cell geometry and MreB localization may maintain elongated cell shape by targeting cell wall growth to regions of negative cell wall curvature.</text>
</comment>
<dbReference type="Pfam" id="PF06723">
    <property type="entry name" value="MreB_Mbl"/>
    <property type="match status" value="1"/>
</dbReference>
<dbReference type="InterPro" id="IPR043129">
    <property type="entry name" value="ATPase_NBD"/>
</dbReference>
<dbReference type="InterPro" id="IPR004753">
    <property type="entry name" value="MreB"/>
</dbReference>
<comment type="caution">
    <text evidence="6">Lacks conserved residue(s) required for the propagation of feature annotation.</text>
</comment>
<dbReference type="EMBL" id="JACOPD010000005">
    <property type="protein sequence ID" value="MBC5681045.1"/>
    <property type="molecule type" value="Genomic_DNA"/>
</dbReference>
<proteinExistence type="inferred from homology"/>
<protein>
    <recommendedName>
        <fullName evidence="6">Cell shape-determining protein MreB</fullName>
    </recommendedName>
</protein>